<name>K7TFI9_9GAMM</name>
<dbReference type="AlphaFoldDB" id="K7TFI9"/>
<evidence type="ECO:0000313" key="1">
    <source>
        <dbReference type="EMBL" id="AFW03520.1"/>
    </source>
</evidence>
<keyword evidence="1" id="KW-0614">Plasmid</keyword>
<dbReference type="EMBL" id="JX569338">
    <property type="protein sequence ID" value="AFW03520.1"/>
    <property type="molecule type" value="Genomic_DNA"/>
</dbReference>
<proteinExistence type="predicted"/>
<sequence length="81" mass="9281">MTTKKPVSARALLARINRQLAKDGQQMKTCPERSQWHDELGSYYIVDLDTSTIVVKGIDDLEEWTRREMDGVLKPFEALEG</sequence>
<accession>K7TFI9</accession>
<organism evidence="1">
    <name type="scientific">Halomonas sp. ZM3</name>
    <dbReference type="NCBI Taxonomy" id="1250400"/>
    <lineage>
        <taxon>Bacteria</taxon>
        <taxon>Pseudomonadati</taxon>
        <taxon>Pseudomonadota</taxon>
        <taxon>Gammaproteobacteria</taxon>
        <taxon>Oceanospirillales</taxon>
        <taxon>Halomonadaceae</taxon>
        <taxon>Halomonas</taxon>
    </lineage>
</organism>
<reference evidence="1" key="1">
    <citation type="journal article" date="2013" name="BMC Microbiol.">
        <title>Characterization of Halomonas sp. ZM3 isolated from the Zelazny Most post-flotation waste reservoir, with a special focus on its mobile DNA.</title>
        <authorList>
            <person name="Dziewit L."/>
            <person name="Pyzik A."/>
            <person name="Matlakowska R."/>
            <person name="Baj J."/>
            <person name="Szuplewska M."/>
            <person name="Bartosik D."/>
        </authorList>
    </citation>
    <scope>NUCLEOTIDE SEQUENCE</scope>
    <source>
        <strain evidence="1">ZM3</strain>
        <plasmid evidence="1">pZM3H1</plasmid>
    </source>
</reference>
<geneLocation type="plasmid" evidence="1">
    <name>pZM3H1</name>
</geneLocation>
<dbReference type="RefSeq" id="WP_015077974.1">
    <property type="nucleotide sequence ID" value="NC_019426.1"/>
</dbReference>
<protein>
    <submittedName>
        <fullName evidence="1">Uncharacterized protein</fullName>
    </submittedName>
</protein>